<evidence type="ECO:0000256" key="2">
    <source>
        <dbReference type="ARBA" id="ARBA00022606"/>
    </source>
</evidence>
<dbReference type="InterPro" id="IPR004117">
    <property type="entry name" value="7tm6_olfct_rcpt"/>
</dbReference>
<protein>
    <recommendedName>
        <fullName evidence="9">Odorant receptor</fullName>
    </recommendedName>
</protein>
<keyword evidence="5 9" id="KW-1133">Transmembrane helix</keyword>
<keyword evidence="7 9" id="KW-0675">Receptor</keyword>
<comment type="similarity">
    <text evidence="9">Belongs to the insect chemoreceptor superfamily. Heteromeric odorant receptor channel (TC 1.A.69) family.</text>
</comment>
<feature type="transmembrane region" description="Helical" evidence="9">
    <location>
        <begin position="64"/>
        <end position="87"/>
    </location>
</feature>
<evidence type="ECO:0000256" key="1">
    <source>
        <dbReference type="ARBA" id="ARBA00004141"/>
    </source>
</evidence>
<keyword evidence="8 9" id="KW-0807">Transducer</keyword>
<proteinExistence type="inferred from homology"/>
<dbReference type="PANTHER" id="PTHR21137">
    <property type="entry name" value="ODORANT RECEPTOR"/>
    <property type="match status" value="1"/>
</dbReference>
<comment type="caution">
    <text evidence="10">The sequence shown here is derived from an EMBL/GenBank/DDBJ whole genome shotgun (WGS) entry which is preliminary data.</text>
</comment>
<comment type="caution">
    <text evidence="9">Lacks conserved residue(s) required for the propagation of feature annotation.</text>
</comment>
<keyword evidence="2 9" id="KW-0716">Sensory transduction</keyword>
<evidence type="ECO:0000256" key="8">
    <source>
        <dbReference type="ARBA" id="ARBA00023224"/>
    </source>
</evidence>
<dbReference type="Pfam" id="PF02949">
    <property type="entry name" value="7tm_6"/>
    <property type="match status" value="1"/>
</dbReference>
<feature type="transmembrane region" description="Helical" evidence="9">
    <location>
        <begin position="124"/>
        <end position="145"/>
    </location>
</feature>
<keyword evidence="6 9" id="KW-0472">Membrane</keyword>
<evidence type="ECO:0000256" key="7">
    <source>
        <dbReference type="ARBA" id="ARBA00023170"/>
    </source>
</evidence>
<dbReference type="GO" id="GO:0005549">
    <property type="term" value="F:odorant binding"/>
    <property type="evidence" value="ECO:0007669"/>
    <property type="project" value="InterPro"/>
</dbReference>
<evidence type="ECO:0000256" key="4">
    <source>
        <dbReference type="ARBA" id="ARBA00022725"/>
    </source>
</evidence>
<organism evidence="10 11">
    <name type="scientific">Nylanderia fulva</name>
    <dbReference type="NCBI Taxonomy" id="613905"/>
    <lineage>
        <taxon>Eukaryota</taxon>
        <taxon>Metazoa</taxon>
        <taxon>Ecdysozoa</taxon>
        <taxon>Arthropoda</taxon>
        <taxon>Hexapoda</taxon>
        <taxon>Insecta</taxon>
        <taxon>Pterygota</taxon>
        <taxon>Neoptera</taxon>
        <taxon>Endopterygota</taxon>
        <taxon>Hymenoptera</taxon>
        <taxon>Apocrita</taxon>
        <taxon>Aculeata</taxon>
        <taxon>Formicoidea</taxon>
        <taxon>Formicidae</taxon>
        <taxon>Formicinae</taxon>
        <taxon>Nylanderia</taxon>
    </lineage>
</organism>
<reference evidence="10 11" key="1">
    <citation type="submission" date="2019-08" db="EMBL/GenBank/DDBJ databases">
        <title>High quality draft denovo assembly of Nylanderia fulva.</title>
        <authorList>
            <person name="Vargo E.L."/>
            <person name="Tarone A.M."/>
            <person name="Konganti K.R."/>
        </authorList>
    </citation>
    <scope>NUCLEOTIDE SEQUENCE [LARGE SCALE GENOMIC DNA]</scope>
    <source>
        <strain evidence="10">TAMU-Nful-2015</strain>
        <tissue evidence="10">Whole body</tissue>
    </source>
</reference>
<evidence type="ECO:0000256" key="6">
    <source>
        <dbReference type="ARBA" id="ARBA00023136"/>
    </source>
</evidence>
<feature type="transmembrane region" description="Helical" evidence="9">
    <location>
        <begin position="258"/>
        <end position="283"/>
    </location>
</feature>
<dbReference type="PANTHER" id="PTHR21137:SF42">
    <property type="entry name" value="ODORANT RECEPTOR 83A"/>
    <property type="match status" value="1"/>
</dbReference>
<gene>
    <name evidence="10" type="primary">Or-052</name>
    <name evidence="10" type="synonym">Nful_v1.0-Or-052</name>
    <name evidence="10" type="ORF">NFUL_NFUL000225</name>
</gene>
<keyword evidence="11" id="KW-1185">Reference proteome</keyword>
<dbReference type="GO" id="GO:0007165">
    <property type="term" value="P:signal transduction"/>
    <property type="evidence" value="ECO:0007669"/>
    <property type="project" value="UniProtKB-KW"/>
</dbReference>
<evidence type="ECO:0000256" key="3">
    <source>
        <dbReference type="ARBA" id="ARBA00022692"/>
    </source>
</evidence>
<dbReference type="EMBL" id="SGBU01000268">
    <property type="protein sequence ID" value="KAF3054421.1"/>
    <property type="molecule type" value="Genomic_DNA"/>
</dbReference>
<comment type="subcellular location">
    <subcellularLocation>
        <location evidence="9">Cell membrane</location>
        <topology evidence="9">Multi-pass membrane protein</topology>
    </subcellularLocation>
    <subcellularLocation>
        <location evidence="1">Membrane</location>
        <topology evidence="1">Multi-pass membrane protein</topology>
    </subcellularLocation>
</comment>
<keyword evidence="3 9" id="KW-0812">Transmembrane</keyword>
<dbReference type="GO" id="GO:0004984">
    <property type="term" value="F:olfactory receptor activity"/>
    <property type="evidence" value="ECO:0007669"/>
    <property type="project" value="InterPro"/>
</dbReference>
<evidence type="ECO:0000256" key="9">
    <source>
        <dbReference type="RuleBase" id="RU351113"/>
    </source>
</evidence>
<evidence type="ECO:0000313" key="10">
    <source>
        <dbReference type="EMBL" id="KAF3054421.1"/>
    </source>
</evidence>
<evidence type="ECO:0000313" key="11">
    <source>
        <dbReference type="Proteomes" id="UP000479987"/>
    </source>
</evidence>
<accession>A0A6G1LPN8</accession>
<evidence type="ECO:0000256" key="5">
    <source>
        <dbReference type="ARBA" id="ARBA00022989"/>
    </source>
</evidence>
<dbReference type="Proteomes" id="UP000479987">
    <property type="component" value="Unassembled WGS sequence"/>
</dbReference>
<dbReference type="GO" id="GO:0005886">
    <property type="term" value="C:plasma membrane"/>
    <property type="evidence" value="ECO:0007669"/>
    <property type="project" value="UniProtKB-SubCell"/>
</dbReference>
<keyword evidence="4 9" id="KW-0552">Olfaction</keyword>
<dbReference type="AlphaFoldDB" id="A0A6G1LPN8"/>
<sequence>MKNEIKSMSAVCHSIEFGLRAVGVWPGTSYAILRQILYISSLAIFQTFQYQHLIMHFGQENLPLFMDVLSATLSYSLLFIKLLFLAFNTRLLDEIITCMVNDWKEREISDNYTMTRIAYVSRCFSNFIIISCAASVFLYATGTLLKQKGDNQTDTRELILKMELPFAIESTSVYVVVLVTQFVHQTSAASMAGVLNSLLITLVLHIGGQIDIMREKLSKITRKDIERTASDSIMKTLIVRHQRIILFSKNIEALFSNIALVQFVSNILVICCLGFIIMISIGVPGGSAILVKSVLFYILINLEAFIYCYVGEHLSTKSKMIGDAAYESLWYELNPNQNRDILLVILRSQKHLRLTVGKVVDLSLKQFASIVKASASYASVLHAMY</sequence>
<feature type="transmembrane region" description="Helical" evidence="9">
    <location>
        <begin position="289"/>
        <end position="310"/>
    </location>
</feature>
<name>A0A6G1LPN8_9HYME</name>
<feature type="transmembrane region" description="Helical" evidence="9">
    <location>
        <begin position="189"/>
        <end position="208"/>
    </location>
</feature>